<evidence type="ECO:0000313" key="2">
    <source>
        <dbReference type="Proteomes" id="UP000076858"/>
    </source>
</evidence>
<name>A0A164WD65_9CRUS</name>
<sequence length="55" mass="6419">MDRIKRHDSTETLPPLDYFKNASCPSIPVRYLLATDGDTHTHKSAQVFFFFFSRL</sequence>
<keyword evidence="2" id="KW-1185">Reference proteome</keyword>
<dbReference type="EMBL" id="LRGB01001257">
    <property type="protein sequence ID" value="KZS13164.1"/>
    <property type="molecule type" value="Genomic_DNA"/>
</dbReference>
<organism evidence="1 2">
    <name type="scientific">Daphnia magna</name>
    <dbReference type="NCBI Taxonomy" id="35525"/>
    <lineage>
        <taxon>Eukaryota</taxon>
        <taxon>Metazoa</taxon>
        <taxon>Ecdysozoa</taxon>
        <taxon>Arthropoda</taxon>
        <taxon>Crustacea</taxon>
        <taxon>Branchiopoda</taxon>
        <taxon>Diplostraca</taxon>
        <taxon>Cladocera</taxon>
        <taxon>Anomopoda</taxon>
        <taxon>Daphniidae</taxon>
        <taxon>Daphnia</taxon>
    </lineage>
</organism>
<protein>
    <submittedName>
        <fullName evidence="1">Uncharacterized protein</fullName>
    </submittedName>
</protein>
<comment type="caution">
    <text evidence="1">The sequence shown here is derived from an EMBL/GenBank/DDBJ whole genome shotgun (WGS) entry which is preliminary data.</text>
</comment>
<proteinExistence type="predicted"/>
<gene>
    <name evidence="1" type="ORF">APZ42_021766</name>
</gene>
<evidence type="ECO:0000313" key="1">
    <source>
        <dbReference type="EMBL" id="KZS13164.1"/>
    </source>
</evidence>
<dbReference type="AlphaFoldDB" id="A0A164WD65"/>
<accession>A0A164WD65</accession>
<reference evidence="1 2" key="1">
    <citation type="submission" date="2016-03" db="EMBL/GenBank/DDBJ databases">
        <title>EvidentialGene: Evidence-directed Construction of Genes on Genomes.</title>
        <authorList>
            <person name="Gilbert D.G."/>
            <person name="Choi J.-H."/>
            <person name="Mockaitis K."/>
            <person name="Colbourne J."/>
            <person name="Pfrender M."/>
        </authorList>
    </citation>
    <scope>NUCLEOTIDE SEQUENCE [LARGE SCALE GENOMIC DNA]</scope>
    <source>
        <strain evidence="1 2">Xinb3</strain>
        <tissue evidence="1">Complete organism</tissue>
    </source>
</reference>
<dbReference type="Proteomes" id="UP000076858">
    <property type="component" value="Unassembled WGS sequence"/>
</dbReference>